<evidence type="ECO:0000313" key="8">
    <source>
        <dbReference type="EMBL" id="HIW87015.1"/>
    </source>
</evidence>
<evidence type="ECO:0000256" key="4">
    <source>
        <dbReference type="ARBA" id="ARBA00022989"/>
    </source>
</evidence>
<evidence type="ECO:0000256" key="2">
    <source>
        <dbReference type="ARBA" id="ARBA00022475"/>
    </source>
</evidence>
<feature type="transmembrane region" description="Helical" evidence="6">
    <location>
        <begin position="274"/>
        <end position="292"/>
    </location>
</feature>
<dbReference type="PANTHER" id="PTHR32322">
    <property type="entry name" value="INNER MEMBRANE TRANSPORTER"/>
    <property type="match status" value="1"/>
</dbReference>
<evidence type="ECO:0000256" key="1">
    <source>
        <dbReference type="ARBA" id="ARBA00004651"/>
    </source>
</evidence>
<evidence type="ECO:0000259" key="7">
    <source>
        <dbReference type="Pfam" id="PF00892"/>
    </source>
</evidence>
<feature type="transmembrane region" description="Helical" evidence="6">
    <location>
        <begin position="38"/>
        <end position="58"/>
    </location>
</feature>
<feature type="transmembrane region" description="Helical" evidence="6">
    <location>
        <begin position="7"/>
        <end position="26"/>
    </location>
</feature>
<evidence type="ECO:0000256" key="5">
    <source>
        <dbReference type="ARBA" id="ARBA00023136"/>
    </source>
</evidence>
<evidence type="ECO:0000256" key="3">
    <source>
        <dbReference type="ARBA" id="ARBA00022692"/>
    </source>
</evidence>
<feature type="transmembrane region" description="Helical" evidence="6">
    <location>
        <begin position="216"/>
        <end position="237"/>
    </location>
</feature>
<name>A0A9D1UHX2_9BACT</name>
<comment type="caution">
    <text evidence="8">The sequence shown here is derived from an EMBL/GenBank/DDBJ whole genome shotgun (WGS) entry which is preliminary data.</text>
</comment>
<keyword evidence="5 6" id="KW-0472">Membrane</keyword>
<feature type="transmembrane region" description="Helical" evidence="6">
    <location>
        <begin position="99"/>
        <end position="118"/>
    </location>
</feature>
<protein>
    <submittedName>
        <fullName evidence="8">DMT family transporter</fullName>
    </submittedName>
</protein>
<keyword evidence="4 6" id="KW-1133">Transmembrane helix</keyword>
<evidence type="ECO:0000256" key="6">
    <source>
        <dbReference type="SAM" id="Phobius"/>
    </source>
</evidence>
<proteinExistence type="predicted"/>
<dbReference type="InterPro" id="IPR037185">
    <property type="entry name" value="EmrE-like"/>
</dbReference>
<dbReference type="GO" id="GO:0005886">
    <property type="term" value="C:plasma membrane"/>
    <property type="evidence" value="ECO:0007669"/>
    <property type="project" value="UniProtKB-SubCell"/>
</dbReference>
<feature type="transmembrane region" description="Helical" evidence="6">
    <location>
        <begin position="125"/>
        <end position="143"/>
    </location>
</feature>
<dbReference type="SUPFAM" id="SSF103481">
    <property type="entry name" value="Multidrug resistance efflux transporter EmrE"/>
    <property type="match status" value="2"/>
</dbReference>
<gene>
    <name evidence="8" type="ORF">IAC47_01900</name>
</gene>
<dbReference type="AlphaFoldDB" id="A0A9D1UHX2"/>
<dbReference type="EMBL" id="DXGG01000067">
    <property type="protein sequence ID" value="HIW87015.1"/>
    <property type="molecule type" value="Genomic_DNA"/>
</dbReference>
<feature type="non-terminal residue" evidence="8">
    <location>
        <position position="1"/>
    </location>
</feature>
<feature type="transmembrane region" description="Helical" evidence="6">
    <location>
        <begin position="155"/>
        <end position="178"/>
    </location>
</feature>
<evidence type="ECO:0000313" key="9">
    <source>
        <dbReference type="Proteomes" id="UP000824267"/>
    </source>
</evidence>
<comment type="subcellular location">
    <subcellularLocation>
        <location evidence="1">Cell membrane</location>
        <topology evidence="1">Multi-pass membrane protein</topology>
    </subcellularLocation>
</comment>
<dbReference type="InterPro" id="IPR000620">
    <property type="entry name" value="EamA_dom"/>
</dbReference>
<dbReference type="Pfam" id="PF00892">
    <property type="entry name" value="EamA"/>
    <property type="match status" value="2"/>
</dbReference>
<organism evidence="8 9">
    <name type="scientific">Candidatus Onthomorpha intestinigallinarum</name>
    <dbReference type="NCBI Taxonomy" id="2840880"/>
    <lineage>
        <taxon>Bacteria</taxon>
        <taxon>Pseudomonadati</taxon>
        <taxon>Bacteroidota</taxon>
        <taxon>Bacteroidia</taxon>
        <taxon>Bacteroidales</taxon>
        <taxon>Candidatus Onthomorpha</taxon>
    </lineage>
</organism>
<dbReference type="Proteomes" id="UP000824267">
    <property type="component" value="Unassembled WGS sequence"/>
</dbReference>
<keyword evidence="3 6" id="KW-0812">Transmembrane</keyword>
<accession>A0A9D1UHX2</accession>
<reference evidence="8" key="1">
    <citation type="journal article" date="2021" name="PeerJ">
        <title>Extensive microbial diversity within the chicken gut microbiome revealed by metagenomics and culture.</title>
        <authorList>
            <person name="Gilroy R."/>
            <person name="Ravi A."/>
            <person name="Getino M."/>
            <person name="Pursley I."/>
            <person name="Horton D.L."/>
            <person name="Alikhan N.F."/>
            <person name="Baker D."/>
            <person name="Gharbi K."/>
            <person name="Hall N."/>
            <person name="Watson M."/>
            <person name="Adriaenssens E.M."/>
            <person name="Foster-Nyarko E."/>
            <person name="Jarju S."/>
            <person name="Secka A."/>
            <person name="Antonio M."/>
            <person name="Oren A."/>
            <person name="Chaudhuri R.R."/>
            <person name="La Ragione R."/>
            <person name="Hildebrand F."/>
            <person name="Pallen M.J."/>
        </authorList>
    </citation>
    <scope>NUCLEOTIDE SEQUENCE</scope>
    <source>
        <strain evidence="8">Gambia16-930</strain>
    </source>
</reference>
<feature type="transmembrane region" description="Helical" evidence="6">
    <location>
        <begin position="70"/>
        <end position="87"/>
    </location>
</feature>
<reference evidence="8" key="2">
    <citation type="submission" date="2021-04" db="EMBL/GenBank/DDBJ databases">
        <authorList>
            <person name="Gilroy R."/>
        </authorList>
    </citation>
    <scope>NUCLEOTIDE SEQUENCE</scope>
    <source>
        <strain evidence="8">Gambia16-930</strain>
    </source>
</reference>
<dbReference type="InterPro" id="IPR050638">
    <property type="entry name" value="AA-Vitamin_Transporters"/>
</dbReference>
<dbReference type="Gene3D" id="1.10.3730.20">
    <property type="match status" value="1"/>
</dbReference>
<feature type="transmembrane region" description="Helical" evidence="6">
    <location>
        <begin position="249"/>
        <end position="268"/>
    </location>
</feature>
<keyword evidence="2" id="KW-1003">Cell membrane</keyword>
<feature type="domain" description="EamA" evidence="7">
    <location>
        <begin position="8"/>
        <end position="142"/>
    </location>
</feature>
<feature type="domain" description="EamA" evidence="7">
    <location>
        <begin position="155"/>
        <end position="289"/>
    </location>
</feature>
<feature type="transmembrane region" description="Helical" evidence="6">
    <location>
        <begin position="185"/>
        <end position="204"/>
    </location>
</feature>
<dbReference type="PANTHER" id="PTHR32322:SF18">
    <property type="entry name" value="S-ADENOSYLMETHIONINE_S-ADENOSYLHOMOCYSTEINE TRANSPORTER"/>
    <property type="match status" value="1"/>
</dbReference>
<sequence length="297" mass="33480">MNANRYFYGYVAVIFSMIFWGVSFVWTKELLNAKLPVFFILLVRLFVSSLILFSFFSLTHKLDRVHRKDFPLFFLLALCEPFLYFLGENFSMKYVDASFASIMIAILPMATSFALRIFNKEKFKWNLIVGVVVSIIGILLMGMNEHFVFSASIEGVLLLVLAVVSGAGYSVVLSRLVYEYGPVTITTYQNIIGTLLFLPCFLFFDMNKVHDIVWSWRIISDLLFLAVLCSSGAFILYSYSAKKLSIAKASVFTNAIPVVTIVFAVLLGQETFTVMKTTGIVIVVSGLIISQIKIKNI</sequence>